<name>A0ABR4FR37_9EURO</name>
<accession>A0ABR4FR37</accession>
<gene>
    <name evidence="2" type="ORF">BJX66DRAFT_51538</name>
</gene>
<evidence type="ECO:0000313" key="2">
    <source>
        <dbReference type="EMBL" id="KAL2785724.1"/>
    </source>
</evidence>
<dbReference type="Proteomes" id="UP001610563">
    <property type="component" value="Unassembled WGS sequence"/>
</dbReference>
<organism evidence="2 3">
    <name type="scientific">Aspergillus keveii</name>
    <dbReference type="NCBI Taxonomy" id="714993"/>
    <lineage>
        <taxon>Eukaryota</taxon>
        <taxon>Fungi</taxon>
        <taxon>Dikarya</taxon>
        <taxon>Ascomycota</taxon>
        <taxon>Pezizomycotina</taxon>
        <taxon>Eurotiomycetes</taxon>
        <taxon>Eurotiomycetidae</taxon>
        <taxon>Eurotiales</taxon>
        <taxon>Aspergillaceae</taxon>
        <taxon>Aspergillus</taxon>
        <taxon>Aspergillus subgen. Nidulantes</taxon>
    </lineage>
</organism>
<dbReference type="EMBL" id="JBFTWV010000136">
    <property type="protein sequence ID" value="KAL2785724.1"/>
    <property type="molecule type" value="Genomic_DNA"/>
</dbReference>
<comment type="caution">
    <text evidence="2">The sequence shown here is derived from an EMBL/GenBank/DDBJ whole genome shotgun (WGS) entry which is preliminary data.</text>
</comment>
<evidence type="ECO:0000313" key="3">
    <source>
        <dbReference type="Proteomes" id="UP001610563"/>
    </source>
</evidence>
<feature type="compositionally biased region" description="Basic and acidic residues" evidence="1">
    <location>
        <begin position="149"/>
        <end position="166"/>
    </location>
</feature>
<protein>
    <submittedName>
        <fullName evidence="2">Uncharacterized protein</fullName>
    </submittedName>
</protein>
<feature type="region of interest" description="Disordered" evidence="1">
    <location>
        <begin position="140"/>
        <end position="166"/>
    </location>
</feature>
<evidence type="ECO:0000256" key="1">
    <source>
        <dbReference type="SAM" id="MobiDB-lite"/>
    </source>
</evidence>
<proteinExistence type="predicted"/>
<reference evidence="2 3" key="1">
    <citation type="submission" date="2024-07" db="EMBL/GenBank/DDBJ databases">
        <title>Section-level genome sequencing and comparative genomics of Aspergillus sections Usti and Cavernicolus.</title>
        <authorList>
            <consortium name="Lawrence Berkeley National Laboratory"/>
            <person name="Nybo J.L."/>
            <person name="Vesth T.C."/>
            <person name="Theobald S."/>
            <person name="Frisvad J.C."/>
            <person name="Larsen T.O."/>
            <person name="Kjaerboelling I."/>
            <person name="Rothschild-Mancinelli K."/>
            <person name="Lyhne E.K."/>
            <person name="Kogle M.E."/>
            <person name="Barry K."/>
            <person name="Clum A."/>
            <person name="Na H."/>
            <person name="Ledsgaard L."/>
            <person name="Lin J."/>
            <person name="Lipzen A."/>
            <person name="Kuo A."/>
            <person name="Riley R."/>
            <person name="Mondo S."/>
            <person name="Labutti K."/>
            <person name="Haridas S."/>
            <person name="Pangalinan J."/>
            <person name="Salamov A.A."/>
            <person name="Simmons B.A."/>
            <person name="Magnuson J.K."/>
            <person name="Chen J."/>
            <person name="Drula E."/>
            <person name="Henrissat B."/>
            <person name="Wiebenga A."/>
            <person name="Lubbers R.J."/>
            <person name="Gomes A.C."/>
            <person name="Makela M.R."/>
            <person name="Stajich J."/>
            <person name="Grigoriev I.V."/>
            <person name="Mortensen U.H."/>
            <person name="De Vries R.P."/>
            <person name="Baker S.E."/>
            <person name="Andersen M.R."/>
        </authorList>
    </citation>
    <scope>NUCLEOTIDE SEQUENCE [LARGE SCALE GENOMIC DNA]</scope>
    <source>
        <strain evidence="2 3">CBS 209.92</strain>
    </source>
</reference>
<sequence>MDYENDYENDHEKAGDDTLAEVNILILDYMMCMSIHEATSGQVQDWAIWQEDTQRSTLQLLKLVLSPMETLTPDLRIKTQVFDIIKLFIQTGDRPRLEPTTLANMAIALVATCKTENRTTTIQHAVEAAVQICAHAALQARNDTNNDSPENRETGRRRDDAPENKQDIPVCIRETLPLLGVSIKKYLEVSGQVERDKDATVGLFDALLNVMMSLEPPVLIQLERGKLNGLSRAQTEELKLRIGMH</sequence>
<keyword evidence="3" id="KW-1185">Reference proteome</keyword>